<dbReference type="OrthoDB" id="9774495at2"/>
<sequence length="363" mass="38393">MSESNNPVIDLRSDTVTRPTAAMRQAMFEAEVGDDVYGEDPTVNRLEAMVAELLGKEAAVFVSSGTMGNLVSVLSHCGRGDEMILGDSSHIFLNEQGGAAALGGIHPRPLPNRPDGSLDLEQVEASIRADNEHYPVSRLICLENTHNRCGGRVLSVEYMDAAGELAHRHGLALHVDGARLWNAAVALNVAPARLVQAADSVSVCLSKGLAAPVGSVVAGSADFIRKARRNRKVLGGGLRQAGVLAAAGIVAITEMVERLADDHANARALAEGLARLDGVAIQPETVETNLVFFDITHPELDAAQVSLALKQRHILINPVGPRRMRAVTNYHVSRADIDTVVGAFAEILAAGAQASQGKVYVYG</sequence>
<dbReference type="PANTHER" id="PTHR48097:SF9">
    <property type="entry name" value="L-THREONINE ALDOLASE"/>
    <property type="match status" value="1"/>
</dbReference>
<comment type="similarity">
    <text evidence="2">Belongs to the threonine aldolase family.</text>
</comment>
<dbReference type="CDD" id="cd06502">
    <property type="entry name" value="TA_like"/>
    <property type="match status" value="1"/>
</dbReference>
<dbReference type="RefSeq" id="WP_141612100.1">
    <property type="nucleotide sequence ID" value="NZ_VIGC02000037.1"/>
</dbReference>
<evidence type="ECO:0000313" key="7">
    <source>
        <dbReference type="EMBL" id="TQE93592.1"/>
    </source>
</evidence>
<dbReference type="NCBIfam" id="NF007825">
    <property type="entry name" value="PRK10534.1"/>
    <property type="match status" value="1"/>
</dbReference>
<dbReference type="GO" id="GO:0008732">
    <property type="term" value="F:L-allo-threonine aldolase activity"/>
    <property type="evidence" value="ECO:0007669"/>
    <property type="project" value="TreeGrafter"/>
</dbReference>
<dbReference type="InterPro" id="IPR001597">
    <property type="entry name" value="ArAA_b-elim_lyase/Thr_aldolase"/>
</dbReference>
<dbReference type="InterPro" id="IPR015421">
    <property type="entry name" value="PyrdxlP-dep_Trfase_major"/>
</dbReference>
<keyword evidence="4 7" id="KW-0456">Lyase</keyword>
<dbReference type="InterPro" id="IPR015424">
    <property type="entry name" value="PyrdxlP-dep_Trfase"/>
</dbReference>
<comment type="cofactor">
    <cofactor evidence="1">
        <name>pyridoxal 5'-phosphate</name>
        <dbReference type="ChEBI" id="CHEBI:597326"/>
    </cofactor>
</comment>
<dbReference type="SUPFAM" id="SSF53383">
    <property type="entry name" value="PLP-dependent transferases"/>
    <property type="match status" value="1"/>
</dbReference>
<name>A0A540VA35_9CHLR</name>
<dbReference type="NCBIfam" id="NF041359">
    <property type="entry name" value="GntG_guanitoxin"/>
    <property type="match status" value="1"/>
</dbReference>
<dbReference type="Pfam" id="PF01212">
    <property type="entry name" value="Beta_elim_lyase"/>
    <property type="match status" value="1"/>
</dbReference>
<evidence type="ECO:0000256" key="4">
    <source>
        <dbReference type="ARBA" id="ARBA00023239"/>
    </source>
</evidence>
<dbReference type="InterPro" id="IPR023603">
    <property type="entry name" value="Low_specificity_L-TA-like"/>
</dbReference>
<evidence type="ECO:0000256" key="2">
    <source>
        <dbReference type="ARBA" id="ARBA00006966"/>
    </source>
</evidence>
<dbReference type="AlphaFoldDB" id="A0A540VA35"/>
<keyword evidence="3" id="KW-0663">Pyridoxal phosphate</keyword>
<dbReference type="InParanoid" id="A0A540VA35"/>
<reference evidence="7 8" key="1">
    <citation type="submission" date="2019-06" db="EMBL/GenBank/DDBJ databases">
        <title>Genome sequence of Litorilinea aerophila BAA-2444.</title>
        <authorList>
            <person name="Maclea K.S."/>
            <person name="Maurais E.G."/>
            <person name="Iannazzi L.C."/>
        </authorList>
    </citation>
    <scope>NUCLEOTIDE SEQUENCE [LARGE SCALE GENOMIC DNA]</scope>
    <source>
        <strain evidence="7 8">ATCC BAA-2444</strain>
    </source>
</reference>
<evidence type="ECO:0000256" key="5">
    <source>
        <dbReference type="PIRSR" id="PIRSR017617-1"/>
    </source>
</evidence>
<dbReference type="InterPro" id="IPR015422">
    <property type="entry name" value="PyrdxlP-dep_Trfase_small"/>
</dbReference>
<dbReference type="PANTHER" id="PTHR48097">
    <property type="entry name" value="L-THREONINE ALDOLASE-RELATED"/>
    <property type="match status" value="1"/>
</dbReference>
<dbReference type="EC" id="4.1.2.48" evidence="7"/>
<evidence type="ECO:0000256" key="1">
    <source>
        <dbReference type="ARBA" id="ARBA00001933"/>
    </source>
</evidence>
<keyword evidence="8" id="KW-1185">Reference proteome</keyword>
<dbReference type="GO" id="GO:0006567">
    <property type="term" value="P:L-threonine catabolic process"/>
    <property type="evidence" value="ECO:0007669"/>
    <property type="project" value="TreeGrafter"/>
</dbReference>
<gene>
    <name evidence="7" type="primary">ltaE</name>
    <name evidence="7" type="ORF">FKZ61_20830</name>
</gene>
<feature type="modified residue" description="N6-(pyridoxal phosphate)lysine" evidence="5">
    <location>
        <position position="207"/>
    </location>
</feature>
<dbReference type="EMBL" id="VIGC01000037">
    <property type="protein sequence ID" value="TQE93592.1"/>
    <property type="molecule type" value="Genomic_DNA"/>
</dbReference>
<proteinExistence type="inferred from homology"/>
<feature type="domain" description="Aromatic amino acid beta-eliminating lyase/threonine aldolase" evidence="6">
    <location>
        <begin position="10"/>
        <end position="294"/>
    </location>
</feature>
<organism evidence="7 8">
    <name type="scientific">Litorilinea aerophila</name>
    <dbReference type="NCBI Taxonomy" id="1204385"/>
    <lineage>
        <taxon>Bacteria</taxon>
        <taxon>Bacillati</taxon>
        <taxon>Chloroflexota</taxon>
        <taxon>Caldilineae</taxon>
        <taxon>Caldilineales</taxon>
        <taxon>Caldilineaceae</taxon>
        <taxon>Litorilinea</taxon>
    </lineage>
</organism>
<comment type="caution">
    <text evidence="7">The sequence shown here is derived from an EMBL/GenBank/DDBJ whole genome shotgun (WGS) entry which is preliminary data.</text>
</comment>
<dbReference type="SMR" id="A0A540VA35"/>
<evidence type="ECO:0000259" key="6">
    <source>
        <dbReference type="Pfam" id="PF01212"/>
    </source>
</evidence>
<evidence type="ECO:0000313" key="8">
    <source>
        <dbReference type="Proteomes" id="UP000317371"/>
    </source>
</evidence>
<dbReference type="GO" id="GO:0006545">
    <property type="term" value="P:glycine biosynthetic process"/>
    <property type="evidence" value="ECO:0007669"/>
    <property type="project" value="TreeGrafter"/>
</dbReference>
<dbReference type="Gene3D" id="3.90.1150.10">
    <property type="entry name" value="Aspartate Aminotransferase, domain 1"/>
    <property type="match status" value="1"/>
</dbReference>
<dbReference type="PIRSF" id="PIRSF017617">
    <property type="entry name" value="Thr_aldolase"/>
    <property type="match status" value="1"/>
</dbReference>
<accession>A0A540VA35</accession>
<dbReference type="Gene3D" id="3.40.640.10">
    <property type="entry name" value="Type I PLP-dependent aspartate aminotransferase-like (Major domain)"/>
    <property type="match status" value="1"/>
</dbReference>
<dbReference type="Proteomes" id="UP000317371">
    <property type="component" value="Unassembled WGS sequence"/>
</dbReference>
<evidence type="ECO:0000256" key="3">
    <source>
        <dbReference type="ARBA" id="ARBA00022898"/>
    </source>
</evidence>
<dbReference type="GO" id="GO:0005829">
    <property type="term" value="C:cytosol"/>
    <property type="evidence" value="ECO:0007669"/>
    <property type="project" value="TreeGrafter"/>
</dbReference>
<dbReference type="FunFam" id="3.40.640.10:FF:000030">
    <property type="entry name" value="Low-specificity L-threonine aldolase"/>
    <property type="match status" value="1"/>
</dbReference>
<protein>
    <submittedName>
        <fullName evidence="7">Low-specificity L-threonine aldolase</fullName>
        <ecNumber evidence="7">4.1.2.48</ecNumber>
    </submittedName>
</protein>
<dbReference type="FunFam" id="3.90.1150.10:FF:000041">
    <property type="entry name" value="Low-specificity L-threonine aldolase"/>
    <property type="match status" value="1"/>
</dbReference>